<evidence type="ECO:0000256" key="3">
    <source>
        <dbReference type="ARBA" id="ARBA00020552"/>
    </source>
</evidence>
<evidence type="ECO:0000313" key="9">
    <source>
        <dbReference type="Proteomes" id="UP001149009"/>
    </source>
</evidence>
<name>A0A9X3B0D4_9HYPH</name>
<evidence type="ECO:0000256" key="6">
    <source>
        <dbReference type="ARBA" id="ARBA00025321"/>
    </source>
</evidence>
<dbReference type="InterPro" id="IPR012413">
    <property type="entry name" value="BA14K"/>
</dbReference>
<comment type="subcellular location">
    <subcellularLocation>
        <location evidence="1">Membrane</location>
        <topology evidence="1">Single-pass membrane protein</topology>
    </subcellularLocation>
</comment>
<dbReference type="EMBL" id="JAODNV010000013">
    <property type="protein sequence ID" value="MCT8991249.1"/>
    <property type="molecule type" value="Genomic_DNA"/>
</dbReference>
<evidence type="ECO:0000313" key="8">
    <source>
        <dbReference type="EMBL" id="MCT8991249.1"/>
    </source>
</evidence>
<dbReference type="Pfam" id="PF07886">
    <property type="entry name" value="BA14K"/>
    <property type="match status" value="1"/>
</dbReference>
<feature type="chain" id="PRO_5040925543" description="Lectin-like protein BA14k" evidence="7">
    <location>
        <begin position="28"/>
        <end position="176"/>
    </location>
</feature>
<keyword evidence="9" id="KW-1185">Reference proteome</keyword>
<evidence type="ECO:0000256" key="4">
    <source>
        <dbReference type="ARBA" id="ARBA00022475"/>
    </source>
</evidence>
<keyword evidence="4" id="KW-1003">Cell membrane</keyword>
<dbReference type="GO" id="GO:0016020">
    <property type="term" value="C:membrane"/>
    <property type="evidence" value="ECO:0007669"/>
    <property type="project" value="UniProtKB-SubCell"/>
</dbReference>
<keyword evidence="5" id="KW-0430">Lectin</keyword>
<evidence type="ECO:0000256" key="5">
    <source>
        <dbReference type="ARBA" id="ARBA00022734"/>
    </source>
</evidence>
<comment type="similarity">
    <text evidence="2">Belongs to the BA14k family.</text>
</comment>
<accession>A0A9X3B0D4</accession>
<sequence>MRKKSSPLLCFPLALALAAGSVAPAAAGPVVPPKVPEASSTVTLVQDYRPRWQRVRPGFEDRDRYFDRNNRNEARRDRFDARRDRFERRGDVVYWRGHRGFRAPRPGYREYNGWWFPSAAFALGAIIGGAIAQPPAAAPRNAHVEWCYARYRSYRASDNTFQPYNGPRRPCISPYG</sequence>
<keyword evidence="7" id="KW-0732">Signal</keyword>
<proteinExistence type="inferred from homology"/>
<evidence type="ECO:0000256" key="7">
    <source>
        <dbReference type="SAM" id="SignalP"/>
    </source>
</evidence>
<organism evidence="8 9">
    <name type="scientific">Chelativorans petroleitrophicus</name>
    <dbReference type="NCBI Taxonomy" id="2975484"/>
    <lineage>
        <taxon>Bacteria</taxon>
        <taxon>Pseudomonadati</taxon>
        <taxon>Pseudomonadota</taxon>
        <taxon>Alphaproteobacteria</taxon>
        <taxon>Hyphomicrobiales</taxon>
        <taxon>Phyllobacteriaceae</taxon>
        <taxon>Chelativorans</taxon>
    </lineage>
</organism>
<reference evidence="8" key="1">
    <citation type="submission" date="2022-08" db="EMBL/GenBank/DDBJ databases">
        <title>Chelativorans sichuanense sp. nov., a paraffin oil-degrading bacterium isolated from a mixture of oil-based drill cuttings and paddy soil.</title>
        <authorList>
            <person name="Yu J."/>
            <person name="Liu H."/>
            <person name="Chen Q."/>
        </authorList>
    </citation>
    <scope>NUCLEOTIDE SEQUENCE</scope>
    <source>
        <strain evidence="8">SCAU 2101</strain>
    </source>
</reference>
<dbReference type="Proteomes" id="UP001149009">
    <property type="component" value="Unassembled WGS sequence"/>
</dbReference>
<protein>
    <recommendedName>
        <fullName evidence="3">Lectin-like protein BA14k</fullName>
    </recommendedName>
</protein>
<comment type="function">
    <text evidence="6">Has immunoglobulin-binding and hemagglutination properties, and can bind to mannose. Essential for virulence. May be involved in LPS biosynthesis or polysaccharide transport.</text>
</comment>
<dbReference type="GO" id="GO:0030246">
    <property type="term" value="F:carbohydrate binding"/>
    <property type="evidence" value="ECO:0007669"/>
    <property type="project" value="UniProtKB-KW"/>
</dbReference>
<gene>
    <name evidence="8" type="ORF">NYR54_13260</name>
</gene>
<comment type="caution">
    <text evidence="8">The sequence shown here is derived from an EMBL/GenBank/DDBJ whole genome shotgun (WGS) entry which is preliminary data.</text>
</comment>
<evidence type="ECO:0000256" key="1">
    <source>
        <dbReference type="ARBA" id="ARBA00004167"/>
    </source>
</evidence>
<dbReference type="AlphaFoldDB" id="A0A9X3B0D4"/>
<dbReference type="RefSeq" id="WP_261516163.1">
    <property type="nucleotide sequence ID" value="NZ_JAODNV010000013.1"/>
</dbReference>
<feature type="signal peptide" evidence="7">
    <location>
        <begin position="1"/>
        <end position="27"/>
    </location>
</feature>
<keyword evidence="4" id="KW-0472">Membrane</keyword>
<evidence type="ECO:0000256" key="2">
    <source>
        <dbReference type="ARBA" id="ARBA00010270"/>
    </source>
</evidence>